<dbReference type="EMBL" id="FTPS01000001">
    <property type="protein sequence ID" value="SIT78110.1"/>
    <property type="molecule type" value="Genomic_DNA"/>
</dbReference>
<organism evidence="3 4">
    <name type="scientific">Pontibaca methylaminivorans</name>
    <dbReference type="NCBI Taxonomy" id="515897"/>
    <lineage>
        <taxon>Bacteria</taxon>
        <taxon>Pseudomonadati</taxon>
        <taxon>Pseudomonadota</taxon>
        <taxon>Alphaproteobacteria</taxon>
        <taxon>Rhodobacterales</taxon>
        <taxon>Roseobacteraceae</taxon>
        <taxon>Pontibaca</taxon>
    </lineage>
</organism>
<dbReference type="InterPro" id="IPR005135">
    <property type="entry name" value="Endo/exonuclease/phosphatase"/>
</dbReference>
<name>A0A1R3WJ39_9RHOB</name>
<keyword evidence="3" id="KW-0378">Hydrolase</keyword>
<dbReference type="SUPFAM" id="SSF56219">
    <property type="entry name" value="DNase I-like"/>
    <property type="match status" value="1"/>
</dbReference>
<evidence type="ECO:0000259" key="2">
    <source>
        <dbReference type="Pfam" id="PF03372"/>
    </source>
</evidence>
<keyword evidence="3" id="KW-0255">Endonuclease</keyword>
<dbReference type="Proteomes" id="UP000192455">
    <property type="component" value="Unassembled WGS sequence"/>
</dbReference>
<gene>
    <name evidence="3" type="ORF">SAMN05421849_0896</name>
</gene>
<proteinExistence type="predicted"/>
<dbReference type="GO" id="GO:0004519">
    <property type="term" value="F:endonuclease activity"/>
    <property type="evidence" value="ECO:0007669"/>
    <property type="project" value="UniProtKB-KW"/>
</dbReference>
<feature type="domain" description="Endonuclease/exonuclease/phosphatase" evidence="2">
    <location>
        <begin position="47"/>
        <end position="338"/>
    </location>
</feature>
<keyword evidence="4" id="KW-1185">Reference proteome</keyword>
<reference evidence="3 4" key="1">
    <citation type="submission" date="2017-01" db="EMBL/GenBank/DDBJ databases">
        <authorList>
            <person name="Mah S.A."/>
            <person name="Swanson W.J."/>
            <person name="Moy G.W."/>
            <person name="Vacquier V.D."/>
        </authorList>
    </citation>
    <scope>NUCLEOTIDE SEQUENCE [LARGE SCALE GENOMIC DNA]</scope>
    <source>
        <strain evidence="3 4">DSM 21219</strain>
    </source>
</reference>
<feature type="compositionally biased region" description="Basic and acidic residues" evidence="1">
    <location>
        <begin position="275"/>
        <end position="285"/>
    </location>
</feature>
<dbReference type="AlphaFoldDB" id="A0A1R3WJ39"/>
<protein>
    <submittedName>
        <fullName evidence="3">Endonuclease/Exonuclease/phosphatase family protein</fullName>
    </submittedName>
</protein>
<evidence type="ECO:0000313" key="4">
    <source>
        <dbReference type="Proteomes" id="UP000192455"/>
    </source>
</evidence>
<keyword evidence="3" id="KW-0540">Nuclease</keyword>
<dbReference type="InterPro" id="IPR036691">
    <property type="entry name" value="Endo/exonu/phosph_ase_sf"/>
</dbReference>
<keyword evidence="3" id="KW-0269">Exonuclease</keyword>
<dbReference type="RefSeq" id="WP_234967703.1">
    <property type="nucleotide sequence ID" value="NZ_FTPS01000001.1"/>
</dbReference>
<feature type="region of interest" description="Disordered" evidence="1">
    <location>
        <begin position="275"/>
        <end position="301"/>
    </location>
</feature>
<evidence type="ECO:0000256" key="1">
    <source>
        <dbReference type="SAM" id="MobiDB-lite"/>
    </source>
</evidence>
<accession>A0A1R3WJ39</accession>
<dbReference type="STRING" id="515897.SAMN05421849_0896"/>
<dbReference type="Pfam" id="PF03372">
    <property type="entry name" value="Exo_endo_phos"/>
    <property type="match status" value="1"/>
</dbReference>
<dbReference type="Gene3D" id="3.60.10.10">
    <property type="entry name" value="Endonuclease/exonuclease/phosphatase"/>
    <property type="match status" value="1"/>
</dbReference>
<sequence length="376" mass="39747">MFSAAALLLLGFLLLGPLPGGAETIRVATFNTDLTRAGPGLMLRDIAGGKDAQVAAVIEVISTIAPDILALQGVDWDHDGAGLGALAKALAAAGMDYPHRFSARPNSGWATDLDLDGDGRRGGPGDAQGYGDFTGQKAMAVLSRHPIRESELRDFSALLWRDLPGAVLPQHEDGSPFPSAGAQAIQRLSDTAHWVVPVELPGGRVLSLLTFYATPPVFDGPERRNALRNRDEIALWLRLLDGRLGEVPQNVVLAGAANLDPMTSDGDRGAIRALLDHPRLQDPRPRSTGAAPGGGERAGAEALATVDWPRVGRRRVDYVLPGREWRVRGAGVFWPAEGEAGHDTALAASRHRLVWVDLEPAPAGAPGDIDAPAPAR</sequence>
<dbReference type="GO" id="GO:0004527">
    <property type="term" value="F:exonuclease activity"/>
    <property type="evidence" value="ECO:0007669"/>
    <property type="project" value="UniProtKB-KW"/>
</dbReference>
<evidence type="ECO:0000313" key="3">
    <source>
        <dbReference type="EMBL" id="SIT78110.1"/>
    </source>
</evidence>